<reference evidence="3" key="1">
    <citation type="submission" date="2020-05" db="EMBL/GenBank/DDBJ databases">
        <title>Mycena genomes resolve the evolution of fungal bioluminescence.</title>
        <authorList>
            <person name="Tsai I.J."/>
        </authorList>
    </citation>
    <scope>NUCLEOTIDE SEQUENCE</scope>
    <source>
        <strain evidence="3">171206Taipei</strain>
    </source>
</reference>
<dbReference type="GO" id="GO:0004672">
    <property type="term" value="F:protein kinase activity"/>
    <property type="evidence" value="ECO:0007669"/>
    <property type="project" value="InterPro"/>
</dbReference>
<dbReference type="Gene3D" id="1.10.510.10">
    <property type="entry name" value="Transferase(Phosphotransferase) domain 1"/>
    <property type="match status" value="1"/>
</dbReference>
<dbReference type="AlphaFoldDB" id="A0A8H6W306"/>
<dbReference type="InterPro" id="IPR011009">
    <property type="entry name" value="Kinase-like_dom_sf"/>
</dbReference>
<dbReference type="Pfam" id="PF00069">
    <property type="entry name" value="Pkinase"/>
    <property type="match status" value="1"/>
</dbReference>
<dbReference type="PROSITE" id="PS00107">
    <property type="entry name" value="PROTEIN_KINASE_ATP"/>
    <property type="match status" value="1"/>
</dbReference>
<feature type="domain" description="Protein kinase" evidence="2">
    <location>
        <begin position="13"/>
        <end position="311"/>
    </location>
</feature>
<name>A0A8H6W306_9AGAR</name>
<dbReference type="PROSITE" id="PS50011">
    <property type="entry name" value="PROTEIN_KINASE_DOM"/>
    <property type="match status" value="1"/>
</dbReference>
<keyword evidence="3" id="KW-0808">Transferase</keyword>
<gene>
    <name evidence="3" type="ORF">MIND_00665800</name>
</gene>
<keyword evidence="4" id="KW-1185">Reference proteome</keyword>
<accession>A0A8H6W306</accession>
<dbReference type="PANTHER" id="PTHR11909">
    <property type="entry name" value="CASEIN KINASE-RELATED"/>
    <property type="match status" value="1"/>
</dbReference>
<keyword evidence="1" id="KW-0067">ATP-binding</keyword>
<sequence length="424" mass="46582">MSTTTGQTNRAPIYLGKFIGEGAFAFVFKGYLPSGGVVAVKKSRVSLRVKRPSLQHEARILAMVQGHRGIAQLVGYYRGPHFEYIAMELLGPPIKSQIHDDLNALAPETVARIAIQLFSALDHIHSRGIVHRDITPENILRSLENPSKICLVDFGISLPVTPISSESPIGPKNFRRPVGTLSWCSLSSHHGNAICPPDDLESTLFVLLFLLAASLPWHIPHNYGEKLSATIIRIEESKSAFVGSALEDVDCVLALRLGQILDRIRGAEIPLGVTPPYAELVAQILAVSKCTLELDQQLPLDWTPCSPPPILNQRLAHPPAMRSDEKTEAPTDPVDVKLVNDLKDSRGDKYPDSNASDYQYTWFPNYNRDRSLTLPEAQAAICDENLPACCVAPGHLSGLDEPVYSDSAQMWSFQQGYYVSHPGP</sequence>
<dbReference type="RefSeq" id="XP_037219021.1">
    <property type="nucleotide sequence ID" value="XM_037363377.1"/>
</dbReference>
<dbReference type="GeneID" id="59345893"/>
<comment type="caution">
    <text evidence="3">The sequence shown here is derived from an EMBL/GenBank/DDBJ whole genome shotgun (WGS) entry which is preliminary data.</text>
</comment>
<dbReference type="InterPro" id="IPR050235">
    <property type="entry name" value="CK1_Ser-Thr_kinase"/>
</dbReference>
<feature type="binding site" evidence="1">
    <location>
        <position position="42"/>
    </location>
    <ligand>
        <name>ATP</name>
        <dbReference type="ChEBI" id="CHEBI:30616"/>
    </ligand>
</feature>
<dbReference type="OrthoDB" id="5579860at2759"/>
<dbReference type="Proteomes" id="UP000636479">
    <property type="component" value="Unassembled WGS sequence"/>
</dbReference>
<keyword evidence="3" id="KW-0418">Kinase</keyword>
<evidence type="ECO:0000313" key="4">
    <source>
        <dbReference type="Proteomes" id="UP000636479"/>
    </source>
</evidence>
<organism evidence="3 4">
    <name type="scientific">Mycena indigotica</name>
    <dbReference type="NCBI Taxonomy" id="2126181"/>
    <lineage>
        <taxon>Eukaryota</taxon>
        <taxon>Fungi</taxon>
        <taxon>Dikarya</taxon>
        <taxon>Basidiomycota</taxon>
        <taxon>Agaricomycotina</taxon>
        <taxon>Agaricomycetes</taxon>
        <taxon>Agaricomycetidae</taxon>
        <taxon>Agaricales</taxon>
        <taxon>Marasmiineae</taxon>
        <taxon>Mycenaceae</taxon>
        <taxon>Mycena</taxon>
    </lineage>
</organism>
<dbReference type="SMART" id="SM00220">
    <property type="entry name" value="S_TKc"/>
    <property type="match status" value="1"/>
</dbReference>
<keyword evidence="1" id="KW-0547">Nucleotide-binding</keyword>
<protein>
    <submittedName>
        <fullName evidence="3">Kinase-like protein</fullName>
    </submittedName>
</protein>
<dbReference type="InterPro" id="IPR017441">
    <property type="entry name" value="Protein_kinase_ATP_BS"/>
</dbReference>
<evidence type="ECO:0000259" key="2">
    <source>
        <dbReference type="PROSITE" id="PS50011"/>
    </source>
</evidence>
<dbReference type="InterPro" id="IPR000719">
    <property type="entry name" value="Prot_kinase_dom"/>
</dbReference>
<proteinExistence type="predicted"/>
<dbReference type="GO" id="GO:0005524">
    <property type="term" value="F:ATP binding"/>
    <property type="evidence" value="ECO:0007669"/>
    <property type="project" value="UniProtKB-UniRule"/>
</dbReference>
<evidence type="ECO:0000256" key="1">
    <source>
        <dbReference type="PROSITE-ProRule" id="PRU10141"/>
    </source>
</evidence>
<evidence type="ECO:0000313" key="3">
    <source>
        <dbReference type="EMBL" id="KAF7301021.1"/>
    </source>
</evidence>
<dbReference type="EMBL" id="JACAZF010000006">
    <property type="protein sequence ID" value="KAF7301021.1"/>
    <property type="molecule type" value="Genomic_DNA"/>
</dbReference>
<dbReference type="SUPFAM" id="SSF56112">
    <property type="entry name" value="Protein kinase-like (PK-like)"/>
    <property type="match status" value="1"/>
</dbReference>